<keyword evidence="2" id="KW-0732">Signal</keyword>
<feature type="signal peptide" evidence="2">
    <location>
        <begin position="1"/>
        <end position="26"/>
    </location>
</feature>
<dbReference type="AlphaFoldDB" id="A0A517ZS80"/>
<dbReference type="KEGG" id="sdyn:Mal52_37930"/>
<dbReference type="SUPFAM" id="SSF48371">
    <property type="entry name" value="ARM repeat"/>
    <property type="match status" value="1"/>
</dbReference>
<dbReference type="EMBL" id="CP036276">
    <property type="protein sequence ID" value="QDU45300.1"/>
    <property type="molecule type" value="Genomic_DNA"/>
</dbReference>
<name>A0A517ZS80_9PLAN</name>
<evidence type="ECO:0000313" key="4">
    <source>
        <dbReference type="Proteomes" id="UP000319383"/>
    </source>
</evidence>
<gene>
    <name evidence="3" type="ORF">Mal52_37930</name>
</gene>
<keyword evidence="1" id="KW-0677">Repeat</keyword>
<proteinExistence type="predicted"/>
<dbReference type="Pfam" id="PF13646">
    <property type="entry name" value="HEAT_2"/>
    <property type="match status" value="1"/>
</dbReference>
<reference evidence="3 4" key="1">
    <citation type="submission" date="2019-02" db="EMBL/GenBank/DDBJ databases">
        <title>Deep-cultivation of Planctomycetes and their phenomic and genomic characterization uncovers novel biology.</title>
        <authorList>
            <person name="Wiegand S."/>
            <person name="Jogler M."/>
            <person name="Boedeker C."/>
            <person name="Pinto D."/>
            <person name="Vollmers J."/>
            <person name="Rivas-Marin E."/>
            <person name="Kohn T."/>
            <person name="Peeters S.H."/>
            <person name="Heuer A."/>
            <person name="Rast P."/>
            <person name="Oberbeckmann S."/>
            <person name="Bunk B."/>
            <person name="Jeske O."/>
            <person name="Meyerdierks A."/>
            <person name="Storesund J.E."/>
            <person name="Kallscheuer N."/>
            <person name="Luecker S."/>
            <person name="Lage O.M."/>
            <person name="Pohl T."/>
            <person name="Merkel B.J."/>
            <person name="Hornburger P."/>
            <person name="Mueller R.-W."/>
            <person name="Bruemmer F."/>
            <person name="Labrenz M."/>
            <person name="Spormann A.M."/>
            <person name="Op den Camp H."/>
            <person name="Overmann J."/>
            <person name="Amann R."/>
            <person name="Jetten M.S.M."/>
            <person name="Mascher T."/>
            <person name="Medema M.H."/>
            <person name="Devos D.P."/>
            <person name="Kaster A.-K."/>
            <person name="Ovreas L."/>
            <person name="Rohde M."/>
            <person name="Galperin M.Y."/>
            <person name="Jogler C."/>
        </authorList>
    </citation>
    <scope>NUCLEOTIDE SEQUENCE [LARGE SCALE GENOMIC DNA]</scope>
    <source>
        <strain evidence="3 4">Mal52</strain>
    </source>
</reference>
<keyword evidence="4" id="KW-1185">Reference proteome</keyword>
<evidence type="ECO:0000256" key="1">
    <source>
        <dbReference type="ARBA" id="ARBA00022737"/>
    </source>
</evidence>
<dbReference type="Proteomes" id="UP000319383">
    <property type="component" value="Chromosome"/>
</dbReference>
<dbReference type="SMART" id="SM00567">
    <property type="entry name" value="EZ_HEAT"/>
    <property type="match status" value="7"/>
</dbReference>
<protein>
    <submittedName>
        <fullName evidence="3">HEAT repeat protein</fullName>
    </submittedName>
</protein>
<dbReference type="InterPro" id="IPR000357">
    <property type="entry name" value="HEAT"/>
</dbReference>
<dbReference type="Gene3D" id="1.25.10.10">
    <property type="entry name" value="Leucine-rich Repeat Variant"/>
    <property type="match status" value="3"/>
</dbReference>
<dbReference type="InterPro" id="IPR011989">
    <property type="entry name" value="ARM-like"/>
</dbReference>
<sequence length="715" mass="75787" precursor="true">MYMNRQMARGFILFAVVVGIATTSLRADNAAKASSEKEQELLAVLRSDAPPAEKAITCKLLAIHGSDAAVPDLAELLSNEQLASWSRIALEAIPGSTAGEALRNATDSLDGQLLVGVLNSIGVRQDAQAVELLTKRLQDDDVEVASAAAVALGHIGNSEATQVLRKSLAAGPEKIRSAIAEGCVLCAEQSLAAGDAAVAVEIYDEVRNADVPQQRIIEGLRGAILARGQDGIPLLIEQFQSPDKAKFQLALGTAREFPGDKVDQALADELARAKPQRAALIVQAMADRPETVILPAILQAAAKGPQAVRLSAIDALGRVGDASCLSALLNIATEGNKELTQAAKATLADLPGENVNAQVVALLPAAEGKKYPLLLEVVGTRRIAAVPTLLKALDHDDADVRHAALSSLGETVELENLSALIARATKPKHSEDTPVAQRALKAASIRMPDREACAAQLAEAVKQTKSVPTKVALLEILAEMGGTNALATIAEAAKSNSIPLQESSSALLGKWMTADAAPVLLDLAKTLPAEKYHVRALRGYVRIARQFNLPEDQRAEMCGKALDASRRAAERKLVLEVLARYPNAETLKLAIDSLADPEVKDKAYESTLVIAQKLGDKGGNVQKLLAQAGLEKIKLEIIEAKYGAGNTYKDVTKNLQKQVRDLPLILLSKRSYNKSFGGDPAPGSSKELTVKYRINGKEGEATFAENAVIVLPMPK</sequence>
<dbReference type="InterPro" id="IPR004155">
    <property type="entry name" value="PBS_lyase_HEAT"/>
</dbReference>
<feature type="chain" id="PRO_5021866570" evidence="2">
    <location>
        <begin position="27"/>
        <end position="715"/>
    </location>
</feature>
<evidence type="ECO:0000313" key="3">
    <source>
        <dbReference type="EMBL" id="QDU45300.1"/>
    </source>
</evidence>
<evidence type="ECO:0000256" key="2">
    <source>
        <dbReference type="SAM" id="SignalP"/>
    </source>
</evidence>
<accession>A0A517ZS80</accession>
<dbReference type="Pfam" id="PF02985">
    <property type="entry name" value="HEAT"/>
    <property type="match status" value="1"/>
</dbReference>
<dbReference type="InterPro" id="IPR016024">
    <property type="entry name" value="ARM-type_fold"/>
</dbReference>
<organism evidence="3 4">
    <name type="scientific">Symmachiella dynata</name>
    <dbReference type="NCBI Taxonomy" id="2527995"/>
    <lineage>
        <taxon>Bacteria</taxon>
        <taxon>Pseudomonadati</taxon>
        <taxon>Planctomycetota</taxon>
        <taxon>Planctomycetia</taxon>
        <taxon>Planctomycetales</taxon>
        <taxon>Planctomycetaceae</taxon>
        <taxon>Symmachiella</taxon>
    </lineage>
</organism>